<protein>
    <submittedName>
        <fullName evidence="1">Uncharacterized protein</fullName>
    </submittedName>
</protein>
<organism evidence="1 2">
    <name type="scientific">Oedothorax gibbosus</name>
    <dbReference type="NCBI Taxonomy" id="931172"/>
    <lineage>
        <taxon>Eukaryota</taxon>
        <taxon>Metazoa</taxon>
        <taxon>Ecdysozoa</taxon>
        <taxon>Arthropoda</taxon>
        <taxon>Chelicerata</taxon>
        <taxon>Arachnida</taxon>
        <taxon>Araneae</taxon>
        <taxon>Araneomorphae</taxon>
        <taxon>Entelegynae</taxon>
        <taxon>Araneoidea</taxon>
        <taxon>Linyphiidae</taxon>
        <taxon>Erigoninae</taxon>
        <taxon>Oedothorax</taxon>
    </lineage>
</organism>
<dbReference type="Proteomes" id="UP000827092">
    <property type="component" value="Unassembled WGS sequence"/>
</dbReference>
<dbReference type="AlphaFoldDB" id="A0AAV6TMZ3"/>
<dbReference type="EMBL" id="JAFNEN010002125">
    <property type="protein sequence ID" value="KAG8173038.1"/>
    <property type="molecule type" value="Genomic_DNA"/>
</dbReference>
<reference evidence="1 2" key="1">
    <citation type="journal article" date="2022" name="Nat. Ecol. Evol.">
        <title>A masculinizing supergene underlies an exaggerated male reproductive morph in a spider.</title>
        <authorList>
            <person name="Hendrickx F."/>
            <person name="De Corte Z."/>
            <person name="Sonet G."/>
            <person name="Van Belleghem S.M."/>
            <person name="Kostlbacher S."/>
            <person name="Vangestel C."/>
        </authorList>
    </citation>
    <scope>NUCLEOTIDE SEQUENCE [LARGE SCALE GENOMIC DNA]</scope>
    <source>
        <strain evidence="1">W744_W776</strain>
    </source>
</reference>
<gene>
    <name evidence="1" type="ORF">JTE90_025021</name>
</gene>
<sequence length="134" mass="14849">MDGLPLFSSSSQAFWPILAKCSNVNQLSNLSFSPLEFILVWANPPVVPNFDMFVKEATHLFHNGIVLNGIKVKIVIEGFICDAPANAFIMGVKSHTGYSSCTKCTASGTWYHNRVTFHDLNAEDRFHVGEKSLD</sequence>
<evidence type="ECO:0000313" key="2">
    <source>
        <dbReference type="Proteomes" id="UP000827092"/>
    </source>
</evidence>
<name>A0AAV6TMZ3_9ARAC</name>
<keyword evidence="2" id="KW-1185">Reference proteome</keyword>
<accession>A0AAV6TMZ3</accession>
<evidence type="ECO:0000313" key="1">
    <source>
        <dbReference type="EMBL" id="KAG8173038.1"/>
    </source>
</evidence>
<dbReference type="PANTHER" id="PTHR33053">
    <property type="entry name" value="PROTEIN, PUTATIVE-RELATED"/>
    <property type="match status" value="1"/>
</dbReference>
<proteinExistence type="predicted"/>
<comment type="caution">
    <text evidence="1">The sequence shown here is derived from an EMBL/GenBank/DDBJ whole genome shotgun (WGS) entry which is preliminary data.</text>
</comment>
<dbReference type="PANTHER" id="PTHR33053:SF9">
    <property type="entry name" value="AGAP000105-PA"/>
    <property type="match status" value="1"/>
</dbReference>